<gene>
    <name evidence="3" type="ORF">ERUC_LOCUS31661</name>
</gene>
<evidence type="ECO:0000259" key="2">
    <source>
        <dbReference type="Pfam" id="PF14364"/>
    </source>
</evidence>
<keyword evidence="1" id="KW-1133">Transmembrane helix</keyword>
<dbReference type="InterPro" id="IPR025520">
    <property type="entry name" value="DUF4408"/>
</dbReference>
<dbReference type="PANTHER" id="PTHR33098">
    <property type="entry name" value="COTTON FIBER (DUF761)"/>
    <property type="match status" value="1"/>
</dbReference>
<evidence type="ECO:0000256" key="1">
    <source>
        <dbReference type="SAM" id="Phobius"/>
    </source>
</evidence>
<name>A0ABC8L8X7_ERUVS</name>
<keyword evidence="1" id="KW-0812">Transmembrane</keyword>
<proteinExistence type="predicted"/>
<dbReference type="AlphaFoldDB" id="A0ABC8L8X7"/>
<keyword evidence="1" id="KW-0472">Membrane</keyword>
<reference evidence="3 4" key="1">
    <citation type="submission" date="2022-03" db="EMBL/GenBank/DDBJ databases">
        <authorList>
            <person name="Macdonald S."/>
            <person name="Ahmed S."/>
            <person name="Newling K."/>
        </authorList>
    </citation>
    <scope>NUCLEOTIDE SEQUENCE [LARGE SCALE GENOMIC DNA]</scope>
</reference>
<feature type="domain" description="DUF4408" evidence="2">
    <location>
        <begin position="36"/>
        <end position="69"/>
    </location>
</feature>
<sequence length="244" mass="28410">MASPMITIKMAVIVAMFLFVKSFVPIVVEFYLYRFPNLWSSLLSWLKPPYLFIIINVIIVTTIVASSKYFQTTTGDLDCEEKGFEMNEMDGSFVAIFPLVTDVEKEDDEAETEKPLVLARFSHRKPVKVTSKGNKRKEPNRPENMRKMMWLANHSWRSESLRFATREETRVTRPVLRELETFRDMTNNYPMSPTVTRPVNMRKEVSPSLEELNRQCEAFIKKGKEEMLESLILDNDVDLTSEAY</sequence>
<evidence type="ECO:0000313" key="3">
    <source>
        <dbReference type="EMBL" id="CAH8372223.1"/>
    </source>
</evidence>
<keyword evidence="4" id="KW-1185">Reference proteome</keyword>
<feature type="transmembrane region" description="Helical" evidence="1">
    <location>
        <begin position="45"/>
        <end position="65"/>
    </location>
</feature>
<dbReference type="Pfam" id="PF14364">
    <property type="entry name" value="DUF4408"/>
    <property type="match status" value="1"/>
</dbReference>
<dbReference type="PANTHER" id="PTHR33098:SF52">
    <property type="entry name" value="T28P6.11 PROTEIN-RELATED"/>
    <property type="match status" value="1"/>
</dbReference>
<organism evidence="3 4">
    <name type="scientific">Eruca vesicaria subsp. sativa</name>
    <name type="common">Garden rocket</name>
    <name type="synonym">Eruca sativa</name>
    <dbReference type="NCBI Taxonomy" id="29727"/>
    <lineage>
        <taxon>Eukaryota</taxon>
        <taxon>Viridiplantae</taxon>
        <taxon>Streptophyta</taxon>
        <taxon>Embryophyta</taxon>
        <taxon>Tracheophyta</taxon>
        <taxon>Spermatophyta</taxon>
        <taxon>Magnoliopsida</taxon>
        <taxon>eudicotyledons</taxon>
        <taxon>Gunneridae</taxon>
        <taxon>Pentapetalae</taxon>
        <taxon>rosids</taxon>
        <taxon>malvids</taxon>
        <taxon>Brassicales</taxon>
        <taxon>Brassicaceae</taxon>
        <taxon>Brassiceae</taxon>
        <taxon>Eruca</taxon>
    </lineage>
</organism>
<evidence type="ECO:0000313" key="4">
    <source>
        <dbReference type="Proteomes" id="UP001642260"/>
    </source>
</evidence>
<protein>
    <recommendedName>
        <fullName evidence="2">DUF4408 domain-containing protein</fullName>
    </recommendedName>
</protein>
<dbReference type="EMBL" id="CAKOAT010434043">
    <property type="protein sequence ID" value="CAH8372223.1"/>
    <property type="molecule type" value="Genomic_DNA"/>
</dbReference>
<feature type="transmembrane region" description="Helical" evidence="1">
    <location>
        <begin position="12"/>
        <end position="33"/>
    </location>
</feature>
<accession>A0ABC8L8X7</accession>
<dbReference type="Proteomes" id="UP001642260">
    <property type="component" value="Unassembled WGS sequence"/>
</dbReference>
<comment type="caution">
    <text evidence="3">The sequence shown here is derived from an EMBL/GenBank/DDBJ whole genome shotgun (WGS) entry which is preliminary data.</text>
</comment>